<keyword evidence="3 9" id="KW-0808">Transferase</keyword>
<dbReference type="GO" id="GO:0005634">
    <property type="term" value="C:nucleus"/>
    <property type="evidence" value="ECO:0007669"/>
    <property type="project" value="TreeGrafter"/>
</dbReference>
<dbReference type="PROSITE" id="PS51626">
    <property type="entry name" value="SAM_MT_TRM1"/>
    <property type="match status" value="1"/>
</dbReference>
<evidence type="ECO:0000313" key="12">
    <source>
        <dbReference type="Proteomes" id="UP000321570"/>
    </source>
</evidence>
<accession>A0A564Y199</accession>
<dbReference type="Gene3D" id="3.40.50.150">
    <property type="entry name" value="Vaccinia Virus protein VP39"/>
    <property type="match status" value="1"/>
</dbReference>
<reference evidence="11 12" key="1">
    <citation type="submission" date="2019-07" db="EMBL/GenBank/DDBJ databases">
        <authorList>
            <person name="Jastrzebski P J."/>
            <person name="Paukszto L."/>
            <person name="Jastrzebski P J."/>
        </authorList>
    </citation>
    <scope>NUCLEOTIDE SEQUENCE [LARGE SCALE GENOMIC DNA]</scope>
    <source>
        <strain evidence="11 12">WMS-il1</strain>
    </source>
</reference>
<evidence type="ECO:0000256" key="9">
    <source>
        <dbReference type="PROSITE-ProRule" id="PRU00958"/>
    </source>
</evidence>
<evidence type="ECO:0000256" key="3">
    <source>
        <dbReference type="ARBA" id="ARBA00022679"/>
    </source>
</evidence>
<gene>
    <name evidence="11" type="ORF">WMSIL1_LOCUS1512</name>
</gene>
<keyword evidence="2 9" id="KW-0489">Methyltransferase</keyword>
<dbReference type="SUPFAM" id="SSF53335">
    <property type="entry name" value="S-adenosyl-L-methionine-dependent methyltransferases"/>
    <property type="match status" value="1"/>
</dbReference>
<feature type="transmembrane region" description="Helical" evidence="10">
    <location>
        <begin position="252"/>
        <end position="273"/>
    </location>
</feature>
<comment type="similarity">
    <text evidence="9">Belongs to the class I-like SAM-binding methyltransferase superfamily. Trm1 family.</text>
</comment>
<evidence type="ECO:0000256" key="4">
    <source>
        <dbReference type="ARBA" id="ARBA00022691"/>
    </source>
</evidence>
<evidence type="ECO:0000256" key="10">
    <source>
        <dbReference type="SAM" id="Phobius"/>
    </source>
</evidence>
<keyword evidence="10" id="KW-0812">Transmembrane</keyword>
<evidence type="ECO:0000256" key="6">
    <source>
        <dbReference type="ARBA" id="ARBA00022884"/>
    </source>
</evidence>
<dbReference type="EMBL" id="CABIJS010000033">
    <property type="protein sequence ID" value="VUZ40568.1"/>
    <property type="molecule type" value="Genomic_DNA"/>
</dbReference>
<protein>
    <recommendedName>
        <fullName evidence="7">tRNA (guanine(26)-N(2))-dimethyltransferase</fullName>
        <ecNumber evidence="7">2.1.1.216</ecNumber>
    </recommendedName>
</protein>
<dbReference type="FunFam" id="3.40.50.150:FF:000051">
    <property type="entry name" value="tRNA (guanine(26)-N(2))-dimethyltransferase"/>
    <property type="match status" value="1"/>
</dbReference>
<evidence type="ECO:0000256" key="2">
    <source>
        <dbReference type="ARBA" id="ARBA00022603"/>
    </source>
</evidence>
<dbReference type="Proteomes" id="UP000321570">
    <property type="component" value="Unassembled WGS sequence"/>
</dbReference>
<keyword evidence="10" id="KW-1133">Transmembrane helix</keyword>
<dbReference type="Pfam" id="PF02005">
    <property type="entry name" value="TRM"/>
    <property type="match status" value="1"/>
</dbReference>
<dbReference type="PANTHER" id="PTHR10631:SF3">
    <property type="entry name" value="TRNA (GUANINE(26)-N(2))-DIMETHYLTRANSFERASE"/>
    <property type="match status" value="1"/>
</dbReference>
<evidence type="ECO:0000256" key="8">
    <source>
        <dbReference type="ARBA" id="ARBA00051897"/>
    </source>
</evidence>
<dbReference type="AlphaFoldDB" id="A0A564Y199"/>
<keyword evidence="6 9" id="KW-0694">RNA-binding</keyword>
<sequence>MSVKEGSATVNLPEGVFYNPVQEFNRDLTIAVMKHYAKVHFQEFINKGKMKPSDTQPESINYPGLSILEALAASGLRSVRFANEIPMLSKIVTNDLDPEATKMITENAKLNAVEDIIRPSCADAVLLMHKSIKDKFNMVDVDPYGTASPFLDSAVQCLFNGGLLCVTCTDMAVLCGSAAGTAYGKYGGVAIKMAAQHEQGLRLLLHAIQQAASRHDKVIEPLLSLSIDFYARVFVRVRTSASDVKRIARRLAVVYSCIGCQVCASSIYFLILMRYLK</sequence>
<keyword evidence="5 9" id="KW-0819">tRNA processing</keyword>
<evidence type="ECO:0000313" key="11">
    <source>
        <dbReference type="EMBL" id="VUZ40568.1"/>
    </source>
</evidence>
<organism evidence="11 12">
    <name type="scientific">Hymenolepis diminuta</name>
    <name type="common">Rat tapeworm</name>
    <dbReference type="NCBI Taxonomy" id="6216"/>
    <lineage>
        <taxon>Eukaryota</taxon>
        <taxon>Metazoa</taxon>
        <taxon>Spiralia</taxon>
        <taxon>Lophotrochozoa</taxon>
        <taxon>Platyhelminthes</taxon>
        <taxon>Cestoda</taxon>
        <taxon>Eucestoda</taxon>
        <taxon>Cyclophyllidea</taxon>
        <taxon>Hymenolepididae</taxon>
        <taxon>Hymenolepis</taxon>
    </lineage>
</organism>
<proteinExistence type="inferred from homology"/>
<evidence type="ECO:0000256" key="1">
    <source>
        <dbReference type="ARBA" id="ARBA00022555"/>
    </source>
</evidence>
<keyword evidence="4 9" id="KW-0949">S-adenosyl-L-methionine</keyword>
<dbReference type="PANTHER" id="PTHR10631">
    <property type="entry name" value="N 2 ,N 2 -DIMETHYLGUANOSINE TRNA METHYLTRANSFERASE"/>
    <property type="match status" value="1"/>
</dbReference>
<dbReference type="GO" id="GO:0002940">
    <property type="term" value="P:tRNA N2-guanine methylation"/>
    <property type="evidence" value="ECO:0007669"/>
    <property type="project" value="TreeGrafter"/>
</dbReference>
<evidence type="ECO:0000256" key="7">
    <source>
        <dbReference type="ARBA" id="ARBA00039099"/>
    </source>
</evidence>
<dbReference type="GO" id="GO:0160104">
    <property type="term" value="F:tRNA (guanine(26)-N2)-dimethyltransferase activity"/>
    <property type="evidence" value="ECO:0007669"/>
    <property type="project" value="UniProtKB-EC"/>
</dbReference>
<dbReference type="GO" id="GO:0000049">
    <property type="term" value="F:tRNA binding"/>
    <property type="evidence" value="ECO:0007669"/>
    <property type="project" value="UniProtKB-UniRule"/>
</dbReference>
<evidence type="ECO:0000256" key="5">
    <source>
        <dbReference type="ARBA" id="ARBA00022694"/>
    </source>
</evidence>
<dbReference type="InterPro" id="IPR002905">
    <property type="entry name" value="Trm1"/>
</dbReference>
<name>A0A564Y199_HYMDI</name>
<keyword evidence="12" id="KW-1185">Reference proteome</keyword>
<comment type="catalytic activity">
    <reaction evidence="8">
        <text>guanosine(26) in tRNA + 2 S-adenosyl-L-methionine = N(2)-dimethylguanosine(26) in tRNA + 2 S-adenosyl-L-homocysteine + 2 H(+)</text>
        <dbReference type="Rhea" id="RHEA:43140"/>
        <dbReference type="Rhea" id="RHEA-COMP:10359"/>
        <dbReference type="Rhea" id="RHEA-COMP:10360"/>
        <dbReference type="ChEBI" id="CHEBI:15378"/>
        <dbReference type="ChEBI" id="CHEBI:57856"/>
        <dbReference type="ChEBI" id="CHEBI:59789"/>
        <dbReference type="ChEBI" id="CHEBI:74269"/>
        <dbReference type="ChEBI" id="CHEBI:74513"/>
        <dbReference type="EC" id="2.1.1.216"/>
    </reaction>
</comment>
<dbReference type="EC" id="2.1.1.216" evidence="7"/>
<dbReference type="InterPro" id="IPR029063">
    <property type="entry name" value="SAM-dependent_MTases_sf"/>
</dbReference>
<keyword evidence="1 9" id="KW-0820">tRNA-binding</keyword>
<keyword evidence="10" id="KW-0472">Membrane</keyword>